<protein>
    <submittedName>
        <fullName evidence="1">Uncharacterized protein</fullName>
    </submittedName>
</protein>
<dbReference type="EMBL" id="BNAV01000011">
    <property type="protein sequence ID" value="GHF76693.1"/>
    <property type="molecule type" value="Genomic_DNA"/>
</dbReference>
<gene>
    <name evidence="1" type="ORF">GCM10017566_58530</name>
</gene>
<sequence>MTLCALKHEVLVGVADLAPSGPSAYPAGTLSRKDFRNPETSIAESAMENREHSGKRARSR</sequence>
<reference evidence="1" key="1">
    <citation type="journal article" date="2014" name="Int. J. Syst. Evol. Microbiol.">
        <title>Complete genome sequence of Corynebacterium casei LMG S-19264T (=DSM 44701T), isolated from a smear-ripened cheese.</title>
        <authorList>
            <consortium name="US DOE Joint Genome Institute (JGI-PGF)"/>
            <person name="Walter F."/>
            <person name="Albersmeier A."/>
            <person name="Kalinowski J."/>
            <person name="Ruckert C."/>
        </authorList>
    </citation>
    <scope>NUCLEOTIDE SEQUENCE</scope>
    <source>
        <strain evidence="1">CGMCC 4.7679</strain>
    </source>
</reference>
<keyword evidence="2" id="KW-1185">Reference proteome</keyword>
<dbReference type="AlphaFoldDB" id="A0A8H9IZX0"/>
<accession>A0A8H9IZX0</accession>
<comment type="caution">
    <text evidence="1">The sequence shown here is derived from an EMBL/GenBank/DDBJ whole genome shotgun (WGS) entry which is preliminary data.</text>
</comment>
<reference evidence="1" key="2">
    <citation type="submission" date="2020-09" db="EMBL/GenBank/DDBJ databases">
        <authorList>
            <person name="Sun Q."/>
            <person name="Zhou Y."/>
        </authorList>
    </citation>
    <scope>NUCLEOTIDE SEQUENCE</scope>
    <source>
        <strain evidence="1">CGMCC 4.7679</strain>
    </source>
</reference>
<proteinExistence type="predicted"/>
<evidence type="ECO:0000313" key="1">
    <source>
        <dbReference type="EMBL" id="GHF76693.1"/>
    </source>
</evidence>
<dbReference type="Proteomes" id="UP000658656">
    <property type="component" value="Unassembled WGS sequence"/>
</dbReference>
<name>A0A8H9IZX0_9PSEU</name>
<evidence type="ECO:0000313" key="2">
    <source>
        <dbReference type="Proteomes" id="UP000658656"/>
    </source>
</evidence>
<organism evidence="1 2">
    <name type="scientific">Amycolatopsis bartoniae</name>
    <dbReference type="NCBI Taxonomy" id="941986"/>
    <lineage>
        <taxon>Bacteria</taxon>
        <taxon>Bacillati</taxon>
        <taxon>Actinomycetota</taxon>
        <taxon>Actinomycetes</taxon>
        <taxon>Pseudonocardiales</taxon>
        <taxon>Pseudonocardiaceae</taxon>
        <taxon>Amycolatopsis</taxon>
    </lineage>
</organism>